<dbReference type="GO" id="GO:0009289">
    <property type="term" value="C:pilus"/>
    <property type="evidence" value="ECO:0007669"/>
    <property type="project" value="InterPro"/>
</dbReference>
<name>A0AA42PXA2_9ENTR</name>
<dbReference type="AlphaFoldDB" id="A0AA42PXA2"/>
<evidence type="ECO:0000313" key="2">
    <source>
        <dbReference type="Proteomes" id="UP001158416"/>
    </source>
</evidence>
<dbReference type="PANTHER" id="PTHR33420:SF25">
    <property type="entry name" value="PROTEIN FIMF"/>
    <property type="match status" value="1"/>
</dbReference>
<dbReference type="EMBL" id="JAOCAP010000035">
    <property type="protein sequence ID" value="MDH1321538.1"/>
    <property type="molecule type" value="Genomic_DNA"/>
</dbReference>
<protein>
    <submittedName>
        <fullName evidence="1">Type 1 fimbrial protein</fullName>
    </submittedName>
</protein>
<dbReference type="PANTHER" id="PTHR33420">
    <property type="entry name" value="FIMBRIAL SUBUNIT ELFA-RELATED"/>
    <property type="match status" value="1"/>
</dbReference>
<dbReference type="InterPro" id="IPR036937">
    <property type="entry name" value="Adhesion_dom_fimbrial_sf"/>
</dbReference>
<evidence type="ECO:0000313" key="1">
    <source>
        <dbReference type="EMBL" id="MDH1321538.1"/>
    </source>
</evidence>
<proteinExistence type="predicted"/>
<dbReference type="Gene3D" id="2.60.40.1090">
    <property type="entry name" value="Fimbrial-type adhesion domain"/>
    <property type="match status" value="1"/>
</dbReference>
<dbReference type="Proteomes" id="UP001158416">
    <property type="component" value="Unassembled WGS sequence"/>
</dbReference>
<gene>
    <name evidence="1" type="ORF">N5C39_24600</name>
</gene>
<sequence>MKQVTQPVLHMSRERIFSPRYLLLLGCLLLLSAGVQAVTSVNGMAEGGEHGVLQVTGALTQGSCRLDMQSANQIVDLGNTEMVALKRLGYRGTPVAVQLFLRDCQVSGGRQADAGTVEPSQSGVTVSFRGVQDADNSVLLKVVGASGFGLRLMDRRMRDVPLGSGGLVQPLNSDNSELTYYVVPERTRAPLIGGAYRAVVDFRLSYD</sequence>
<dbReference type="RefSeq" id="WP_280030530.1">
    <property type="nucleotide sequence ID" value="NZ_JAOCAP010000035.1"/>
</dbReference>
<dbReference type="InterPro" id="IPR008966">
    <property type="entry name" value="Adhesion_dom_sf"/>
</dbReference>
<dbReference type="GO" id="GO:0043709">
    <property type="term" value="P:cell adhesion involved in single-species biofilm formation"/>
    <property type="evidence" value="ECO:0007669"/>
    <property type="project" value="TreeGrafter"/>
</dbReference>
<comment type="caution">
    <text evidence="1">The sequence shown here is derived from an EMBL/GenBank/DDBJ whole genome shotgun (WGS) entry which is preliminary data.</text>
</comment>
<reference evidence="1" key="1">
    <citation type="submission" date="2022-09" db="EMBL/GenBank/DDBJ databases">
        <title>Intensive care unit water sources are persistently colonized with multi-drug resistant bacteria and are the site of extensive horizontal gene transfer of antibiotic resistance genes.</title>
        <authorList>
            <person name="Diorio-Toth L."/>
        </authorList>
    </citation>
    <scope>NUCLEOTIDE SEQUENCE</scope>
    <source>
        <strain evidence="1">GD03936</strain>
    </source>
</reference>
<dbReference type="InterPro" id="IPR050263">
    <property type="entry name" value="Bact_Fimbrial_Adh_Pro"/>
</dbReference>
<dbReference type="SUPFAM" id="SSF49401">
    <property type="entry name" value="Bacterial adhesins"/>
    <property type="match status" value="1"/>
</dbReference>
<accession>A0AA42PXA2</accession>
<organism evidence="1 2">
    <name type="scientific">Enterobacter bugandensis</name>
    <dbReference type="NCBI Taxonomy" id="881260"/>
    <lineage>
        <taxon>Bacteria</taxon>
        <taxon>Pseudomonadati</taxon>
        <taxon>Pseudomonadota</taxon>
        <taxon>Gammaproteobacteria</taxon>
        <taxon>Enterobacterales</taxon>
        <taxon>Enterobacteriaceae</taxon>
        <taxon>Enterobacter</taxon>
    </lineage>
</organism>